<accession>A0A841FR66</accession>
<dbReference type="Proteomes" id="UP000548476">
    <property type="component" value="Unassembled WGS sequence"/>
</dbReference>
<dbReference type="EMBL" id="JACHGT010000018">
    <property type="protein sequence ID" value="MBB6038695.1"/>
    <property type="molecule type" value="Genomic_DNA"/>
</dbReference>
<feature type="transmembrane region" description="Helical" evidence="1">
    <location>
        <begin position="21"/>
        <end position="39"/>
    </location>
</feature>
<organism evidence="2 3">
    <name type="scientific">Phytomonospora endophytica</name>
    <dbReference type="NCBI Taxonomy" id="714109"/>
    <lineage>
        <taxon>Bacteria</taxon>
        <taxon>Bacillati</taxon>
        <taxon>Actinomycetota</taxon>
        <taxon>Actinomycetes</taxon>
        <taxon>Micromonosporales</taxon>
        <taxon>Micromonosporaceae</taxon>
        <taxon>Phytomonospora</taxon>
    </lineage>
</organism>
<comment type="caution">
    <text evidence="2">The sequence shown here is derived from an EMBL/GenBank/DDBJ whole genome shotgun (WGS) entry which is preliminary data.</text>
</comment>
<name>A0A841FR66_9ACTN</name>
<dbReference type="AlphaFoldDB" id="A0A841FR66"/>
<protein>
    <submittedName>
        <fullName evidence="2">Fatty acid desaturase</fullName>
    </submittedName>
</protein>
<evidence type="ECO:0000256" key="1">
    <source>
        <dbReference type="SAM" id="Phobius"/>
    </source>
</evidence>
<proteinExistence type="predicted"/>
<evidence type="ECO:0000313" key="2">
    <source>
        <dbReference type="EMBL" id="MBB6038695.1"/>
    </source>
</evidence>
<keyword evidence="1" id="KW-1133">Transmembrane helix</keyword>
<keyword evidence="1" id="KW-0472">Membrane</keyword>
<feature type="transmembrane region" description="Helical" evidence="1">
    <location>
        <begin position="45"/>
        <end position="62"/>
    </location>
</feature>
<gene>
    <name evidence="2" type="ORF">HNR73_006581</name>
</gene>
<sequence>MTVGRQVPDHRQPRPSDLMSVRALLITLIALAAGIGLVLADQPYLALPATVGVLGGLHAIIGR</sequence>
<keyword evidence="3" id="KW-1185">Reference proteome</keyword>
<evidence type="ECO:0000313" key="3">
    <source>
        <dbReference type="Proteomes" id="UP000548476"/>
    </source>
</evidence>
<keyword evidence="1" id="KW-0812">Transmembrane</keyword>
<reference evidence="2 3" key="1">
    <citation type="submission" date="2020-08" db="EMBL/GenBank/DDBJ databases">
        <title>Genomic Encyclopedia of Type Strains, Phase IV (KMG-IV): sequencing the most valuable type-strain genomes for metagenomic binning, comparative biology and taxonomic classification.</title>
        <authorList>
            <person name="Goeker M."/>
        </authorList>
    </citation>
    <scope>NUCLEOTIDE SEQUENCE [LARGE SCALE GENOMIC DNA]</scope>
    <source>
        <strain evidence="2 3">YIM 65646</strain>
    </source>
</reference>